<gene>
    <name evidence="1" type="ORF">IU449_08960</name>
</gene>
<dbReference type="EMBL" id="JADLQN010000001">
    <property type="protein sequence ID" value="MBF6354670.1"/>
    <property type="molecule type" value="Genomic_DNA"/>
</dbReference>
<reference evidence="1 2" key="1">
    <citation type="submission" date="2020-10" db="EMBL/GenBank/DDBJ databases">
        <title>Identification of Nocardia species via Next-generation sequencing and recognition of intraspecies genetic diversity.</title>
        <authorList>
            <person name="Li P."/>
            <person name="Li P."/>
            <person name="Lu B."/>
        </authorList>
    </citation>
    <scope>NUCLEOTIDE SEQUENCE [LARGE SCALE GENOMIC DNA]</scope>
    <source>
        <strain evidence="1 2">BJ06-0143</strain>
    </source>
</reference>
<accession>A0ABS0D873</accession>
<evidence type="ECO:0008006" key="3">
    <source>
        <dbReference type="Google" id="ProtNLM"/>
    </source>
</evidence>
<organism evidence="1 2">
    <name type="scientific">Nocardia higoensis</name>
    <dbReference type="NCBI Taxonomy" id="228599"/>
    <lineage>
        <taxon>Bacteria</taxon>
        <taxon>Bacillati</taxon>
        <taxon>Actinomycetota</taxon>
        <taxon>Actinomycetes</taxon>
        <taxon>Mycobacteriales</taxon>
        <taxon>Nocardiaceae</taxon>
        <taxon>Nocardia</taxon>
    </lineage>
</organism>
<comment type="caution">
    <text evidence="1">The sequence shown here is derived from an EMBL/GenBank/DDBJ whole genome shotgun (WGS) entry which is preliminary data.</text>
</comment>
<name>A0ABS0D873_9NOCA</name>
<dbReference type="Proteomes" id="UP000707731">
    <property type="component" value="Unassembled WGS sequence"/>
</dbReference>
<evidence type="ECO:0000313" key="1">
    <source>
        <dbReference type="EMBL" id="MBF6354670.1"/>
    </source>
</evidence>
<keyword evidence="2" id="KW-1185">Reference proteome</keyword>
<evidence type="ECO:0000313" key="2">
    <source>
        <dbReference type="Proteomes" id="UP000707731"/>
    </source>
</evidence>
<sequence length="140" mass="15333">MTDTIDDWMLPGKSSLLAACRGRPFAGHPMLAAAGELARLHATRERTPSARTGPLDRRRVQLVRAIDRWVTLATPVPSEQARPGEETIGCLVDRLAHHTVLAYLPDDPAYPSSPRMIALADCYQALLDDLRTGTRRPPAA</sequence>
<protein>
    <recommendedName>
        <fullName evidence="3">DUF4254 domain-containing protein</fullName>
    </recommendedName>
</protein>
<proteinExistence type="predicted"/>